<name>A0A5C7IWN6_9ROSI</name>
<keyword evidence="7" id="KW-1185">Reference proteome</keyword>
<organism evidence="6 7">
    <name type="scientific">Acer yangbiense</name>
    <dbReference type="NCBI Taxonomy" id="1000413"/>
    <lineage>
        <taxon>Eukaryota</taxon>
        <taxon>Viridiplantae</taxon>
        <taxon>Streptophyta</taxon>
        <taxon>Embryophyta</taxon>
        <taxon>Tracheophyta</taxon>
        <taxon>Spermatophyta</taxon>
        <taxon>Magnoliopsida</taxon>
        <taxon>eudicotyledons</taxon>
        <taxon>Gunneridae</taxon>
        <taxon>Pentapetalae</taxon>
        <taxon>rosids</taxon>
        <taxon>malvids</taxon>
        <taxon>Sapindales</taxon>
        <taxon>Sapindaceae</taxon>
        <taxon>Hippocastanoideae</taxon>
        <taxon>Acereae</taxon>
        <taxon>Acer</taxon>
    </lineage>
</organism>
<dbReference type="PANTHER" id="PTHR24223:SF263">
    <property type="entry name" value="ABC-TYPE XENOBIOTIC TRANSPORTER"/>
    <property type="match status" value="1"/>
</dbReference>
<gene>
    <name evidence="6" type="ORF">EZV62_002280</name>
</gene>
<evidence type="ECO:0000256" key="5">
    <source>
        <dbReference type="ARBA" id="ARBA00023136"/>
    </source>
</evidence>
<dbReference type="Gene3D" id="1.20.1560.10">
    <property type="entry name" value="ABC transporter type 1, transmembrane domain"/>
    <property type="match status" value="1"/>
</dbReference>
<evidence type="ECO:0000256" key="4">
    <source>
        <dbReference type="ARBA" id="ARBA00022989"/>
    </source>
</evidence>
<sequence length="138" mass="16434">MDKVLSVESCISYYLLLCGNGYHCSCYNRLIDCSREFSIDQLQNKYQIKLMVVQDRRLKAITEALTNMKVLKLYAWETHFKNVVQGLRKEEFKWIHRVLTQKEYYRAQIRMIPELSGIFIESKVPFSQIVKFLKAQEL</sequence>
<evidence type="ECO:0000256" key="3">
    <source>
        <dbReference type="ARBA" id="ARBA00022840"/>
    </source>
</evidence>
<dbReference type="OrthoDB" id="1432206at2759"/>
<evidence type="ECO:0000313" key="6">
    <source>
        <dbReference type="EMBL" id="TXG73701.1"/>
    </source>
</evidence>
<comment type="caution">
    <text evidence="6">The sequence shown here is derived from an EMBL/GenBank/DDBJ whole genome shotgun (WGS) entry which is preliminary data.</text>
</comment>
<keyword evidence="2" id="KW-0547">Nucleotide-binding</keyword>
<evidence type="ECO:0000256" key="1">
    <source>
        <dbReference type="ARBA" id="ARBA00022692"/>
    </source>
</evidence>
<dbReference type="GO" id="GO:0005524">
    <property type="term" value="F:ATP binding"/>
    <property type="evidence" value="ECO:0007669"/>
    <property type="project" value="UniProtKB-KW"/>
</dbReference>
<dbReference type="Proteomes" id="UP000323000">
    <property type="component" value="Chromosome 1"/>
</dbReference>
<keyword evidence="5" id="KW-0472">Membrane</keyword>
<keyword evidence="3" id="KW-0067">ATP-binding</keyword>
<keyword evidence="1" id="KW-0812">Transmembrane</keyword>
<protein>
    <submittedName>
        <fullName evidence="6">Uncharacterized protein</fullName>
    </submittedName>
</protein>
<accession>A0A5C7IWN6</accession>
<dbReference type="AlphaFoldDB" id="A0A5C7IWN6"/>
<proteinExistence type="predicted"/>
<dbReference type="InterPro" id="IPR050173">
    <property type="entry name" value="ABC_transporter_C-like"/>
</dbReference>
<dbReference type="SUPFAM" id="SSF90123">
    <property type="entry name" value="ABC transporter transmembrane region"/>
    <property type="match status" value="1"/>
</dbReference>
<dbReference type="GO" id="GO:0042626">
    <property type="term" value="F:ATPase-coupled transmembrane transporter activity"/>
    <property type="evidence" value="ECO:0007669"/>
    <property type="project" value="TreeGrafter"/>
</dbReference>
<dbReference type="EMBL" id="VAHF01000001">
    <property type="protein sequence ID" value="TXG73701.1"/>
    <property type="molecule type" value="Genomic_DNA"/>
</dbReference>
<evidence type="ECO:0000256" key="2">
    <source>
        <dbReference type="ARBA" id="ARBA00022741"/>
    </source>
</evidence>
<keyword evidence="4" id="KW-1133">Transmembrane helix</keyword>
<dbReference type="GO" id="GO:0016020">
    <property type="term" value="C:membrane"/>
    <property type="evidence" value="ECO:0007669"/>
    <property type="project" value="InterPro"/>
</dbReference>
<evidence type="ECO:0000313" key="7">
    <source>
        <dbReference type="Proteomes" id="UP000323000"/>
    </source>
</evidence>
<dbReference type="PANTHER" id="PTHR24223">
    <property type="entry name" value="ATP-BINDING CASSETTE SUB-FAMILY C"/>
    <property type="match status" value="1"/>
</dbReference>
<dbReference type="InterPro" id="IPR036640">
    <property type="entry name" value="ABC1_TM_sf"/>
</dbReference>
<reference evidence="7" key="1">
    <citation type="journal article" date="2019" name="Gigascience">
        <title>De novo genome assembly of the endangered Acer yangbiense, a plant species with extremely small populations endemic to Yunnan Province, China.</title>
        <authorList>
            <person name="Yang J."/>
            <person name="Wariss H.M."/>
            <person name="Tao L."/>
            <person name="Zhang R."/>
            <person name="Yun Q."/>
            <person name="Hollingsworth P."/>
            <person name="Dao Z."/>
            <person name="Luo G."/>
            <person name="Guo H."/>
            <person name="Ma Y."/>
            <person name="Sun W."/>
        </authorList>
    </citation>
    <scope>NUCLEOTIDE SEQUENCE [LARGE SCALE GENOMIC DNA]</scope>
    <source>
        <strain evidence="7">cv. Malutang</strain>
    </source>
</reference>